<dbReference type="PANTHER" id="PTHR46268:SF15">
    <property type="entry name" value="UNIVERSAL STRESS PROTEIN HP_0031"/>
    <property type="match status" value="1"/>
</dbReference>
<dbReference type="AlphaFoldDB" id="A0A7W6S466"/>
<comment type="caution">
    <text evidence="3">The sequence shown here is derived from an EMBL/GenBank/DDBJ whole genome shotgun (WGS) entry which is preliminary data.</text>
</comment>
<dbReference type="Gene3D" id="3.40.50.12370">
    <property type="match status" value="1"/>
</dbReference>
<proteinExistence type="inferred from homology"/>
<keyword evidence="4" id="KW-1185">Reference proteome</keyword>
<evidence type="ECO:0000259" key="2">
    <source>
        <dbReference type="Pfam" id="PF00582"/>
    </source>
</evidence>
<accession>A0A7W6S466</accession>
<dbReference type="RefSeq" id="WP_184437999.1">
    <property type="nucleotide sequence ID" value="NZ_JACIGI010000057.1"/>
</dbReference>
<evidence type="ECO:0000313" key="3">
    <source>
        <dbReference type="EMBL" id="MBB4287847.1"/>
    </source>
</evidence>
<dbReference type="PRINTS" id="PR01438">
    <property type="entry name" value="UNVRSLSTRESS"/>
</dbReference>
<name>A0A7W6S466_9PROT</name>
<protein>
    <submittedName>
        <fullName evidence="3">Nucleotide-binding universal stress UspA family protein</fullName>
    </submittedName>
</protein>
<evidence type="ECO:0000313" key="4">
    <source>
        <dbReference type="Proteomes" id="UP000555728"/>
    </source>
</evidence>
<feature type="domain" description="UspA" evidence="2">
    <location>
        <begin position="154"/>
        <end position="277"/>
    </location>
</feature>
<gene>
    <name evidence="3" type="ORF">GGD88_003605</name>
</gene>
<dbReference type="Pfam" id="PF00582">
    <property type="entry name" value="Usp"/>
    <property type="match status" value="1"/>
</dbReference>
<dbReference type="CDD" id="cd00293">
    <property type="entry name" value="USP-like"/>
    <property type="match status" value="1"/>
</dbReference>
<dbReference type="SUPFAM" id="SSF52402">
    <property type="entry name" value="Adenine nucleotide alpha hydrolases-like"/>
    <property type="match status" value="2"/>
</dbReference>
<evidence type="ECO:0000256" key="1">
    <source>
        <dbReference type="ARBA" id="ARBA00008791"/>
    </source>
</evidence>
<comment type="similarity">
    <text evidence="1">Belongs to the universal stress protein A family.</text>
</comment>
<dbReference type="InterPro" id="IPR006015">
    <property type="entry name" value="Universal_stress_UspA"/>
</dbReference>
<dbReference type="InterPro" id="IPR006016">
    <property type="entry name" value="UspA"/>
</dbReference>
<organism evidence="3 4">
    <name type="scientific">Roseospira goensis</name>
    <dbReference type="NCBI Taxonomy" id="391922"/>
    <lineage>
        <taxon>Bacteria</taxon>
        <taxon>Pseudomonadati</taxon>
        <taxon>Pseudomonadota</taxon>
        <taxon>Alphaproteobacteria</taxon>
        <taxon>Rhodospirillales</taxon>
        <taxon>Rhodospirillaceae</taxon>
        <taxon>Roseospira</taxon>
    </lineage>
</organism>
<sequence>MALKDILVHVDSSHHCRARLEAATALAVRHDARLTGLFVRTMPHVPQFVMSQLGPEVTQAQRRFSQDAADAARRLFEEVVDGAAITSEFRAPEGELLDALVLHARYSDLVVVGQYDRHDDNMADEREAADHVIMDSGRPVLVIPYAGHFPVIGDRVMVAWNASREATRAVSDALPILQTAKEVDVVAVNPRRNGVNGHGDIPSADIAGHLARHGVNAVAEHVVAHDVDVGNMLLSRASDTGADLIVMGAYGRSRLRELVLGGATWHMLNHMTVPVLMGH</sequence>
<reference evidence="3 4" key="1">
    <citation type="submission" date="2020-08" db="EMBL/GenBank/DDBJ databases">
        <title>Genome sequencing of Purple Non-Sulfur Bacteria from various extreme environments.</title>
        <authorList>
            <person name="Mayer M."/>
        </authorList>
    </citation>
    <scope>NUCLEOTIDE SEQUENCE [LARGE SCALE GENOMIC DNA]</scope>
    <source>
        <strain evidence="3 4">JA135</strain>
    </source>
</reference>
<dbReference type="PANTHER" id="PTHR46268">
    <property type="entry name" value="STRESS RESPONSE PROTEIN NHAX"/>
    <property type="match status" value="1"/>
</dbReference>
<dbReference type="Proteomes" id="UP000555728">
    <property type="component" value="Unassembled WGS sequence"/>
</dbReference>
<dbReference type="EMBL" id="JACIGI010000057">
    <property type="protein sequence ID" value="MBB4287847.1"/>
    <property type="molecule type" value="Genomic_DNA"/>
</dbReference>